<dbReference type="SUPFAM" id="SSF49785">
    <property type="entry name" value="Galactose-binding domain-like"/>
    <property type="match status" value="1"/>
</dbReference>
<protein>
    <recommendedName>
        <fullName evidence="2">NADH:ubiquinone oxidoreductase intermediate-associated protein 30 domain-containing protein</fullName>
    </recommendedName>
</protein>
<dbReference type="InterPro" id="IPR013857">
    <property type="entry name" value="NADH-UbQ_OxRdtase-assoc_prot30"/>
</dbReference>
<gene>
    <name evidence="3" type="ORF">CTAYLR_000571</name>
</gene>
<evidence type="ECO:0000256" key="1">
    <source>
        <dbReference type="ARBA" id="ARBA00007884"/>
    </source>
</evidence>
<proteinExistence type="inferred from homology"/>
<reference evidence="3" key="1">
    <citation type="submission" date="2023-01" db="EMBL/GenBank/DDBJ databases">
        <title>Metagenome sequencing of chrysophaentin producing Chrysophaeum taylorii.</title>
        <authorList>
            <person name="Davison J."/>
            <person name="Bewley C."/>
        </authorList>
    </citation>
    <scope>NUCLEOTIDE SEQUENCE</scope>
    <source>
        <strain evidence="3">NIES-1699</strain>
    </source>
</reference>
<comment type="similarity">
    <text evidence="1">Belongs to the CIA30 family.</text>
</comment>
<dbReference type="GO" id="GO:0010257">
    <property type="term" value="P:NADH dehydrogenase complex assembly"/>
    <property type="evidence" value="ECO:0007669"/>
    <property type="project" value="TreeGrafter"/>
</dbReference>
<sequence>MMLLLLAVTAAAWDIGRFARQAWFFNQPFAATPAPSGQLFPGTEWGPLDDVVMGGSSSSTIQDGRWRGTVIEKNGGFVGVRCRPMRPPIDASQYTGLRVRMSGDNLRLKFVVRDDEDWNGVAWTWIFDTAEEVLLPFKDAVPTRFARTVQTKPLDTSKLTVLQLALSKFEFDGKLNPKFKEGPFALDLISIELY</sequence>
<dbReference type="EMBL" id="JAQMWT010000309">
    <property type="protein sequence ID" value="KAJ8605874.1"/>
    <property type="molecule type" value="Genomic_DNA"/>
</dbReference>
<dbReference type="InterPro" id="IPR008979">
    <property type="entry name" value="Galactose-bd-like_sf"/>
</dbReference>
<evidence type="ECO:0000259" key="2">
    <source>
        <dbReference type="Pfam" id="PF08547"/>
    </source>
</evidence>
<name>A0AAD7UHT3_9STRA</name>
<dbReference type="PANTHER" id="PTHR13194:SF19">
    <property type="entry name" value="NAD(P)-BINDING ROSSMANN-FOLD SUPERFAMILY PROTEIN"/>
    <property type="match status" value="1"/>
</dbReference>
<organism evidence="3 4">
    <name type="scientific">Chrysophaeum taylorii</name>
    <dbReference type="NCBI Taxonomy" id="2483200"/>
    <lineage>
        <taxon>Eukaryota</taxon>
        <taxon>Sar</taxon>
        <taxon>Stramenopiles</taxon>
        <taxon>Ochrophyta</taxon>
        <taxon>Pelagophyceae</taxon>
        <taxon>Pelagomonadales</taxon>
        <taxon>Pelagomonadaceae</taxon>
        <taxon>Chrysophaeum</taxon>
    </lineage>
</organism>
<dbReference type="InterPro" id="IPR039131">
    <property type="entry name" value="NDUFAF1"/>
</dbReference>
<dbReference type="GO" id="GO:0051082">
    <property type="term" value="F:unfolded protein binding"/>
    <property type="evidence" value="ECO:0007669"/>
    <property type="project" value="TreeGrafter"/>
</dbReference>
<dbReference type="Pfam" id="PF08547">
    <property type="entry name" value="CIA30"/>
    <property type="match status" value="1"/>
</dbReference>
<evidence type="ECO:0000313" key="3">
    <source>
        <dbReference type="EMBL" id="KAJ8605874.1"/>
    </source>
</evidence>
<evidence type="ECO:0000313" key="4">
    <source>
        <dbReference type="Proteomes" id="UP001230188"/>
    </source>
</evidence>
<dbReference type="PANTHER" id="PTHR13194">
    <property type="entry name" value="COMPLEX I INTERMEDIATE-ASSOCIATED PROTEIN 30"/>
    <property type="match status" value="1"/>
</dbReference>
<keyword evidence="4" id="KW-1185">Reference proteome</keyword>
<feature type="domain" description="NADH:ubiquinone oxidoreductase intermediate-associated protein 30" evidence="2">
    <location>
        <begin position="43"/>
        <end position="187"/>
    </location>
</feature>
<dbReference type="Proteomes" id="UP001230188">
    <property type="component" value="Unassembled WGS sequence"/>
</dbReference>
<dbReference type="AlphaFoldDB" id="A0AAD7UHT3"/>
<accession>A0AAD7UHT3</accession>
<comment type="caution">
    <text evidence="3">The sequence shown here is derived from an EMBL/GenBank/DDBJ whole genome shotgun (WGS) entry which is preliminary data.</text>
</comment>